<gene>
    <name evidence="1" type="ORF">SPELUC_LOCUS16061</name>
</gene>
<feature type="non-terminal residue" evidence="1">
    <location>
        <position position="1"/>
    </location>
</feature>
<dbReference type="EMBL" id="CAJVPW010057100">
    <property type="protein sequence ID" value="CAG8775946.1"/>
    <property type="molecule type" value="Genomic_DNA"/>
</dbReference>
<protein>
    <submittedName>
        <fullName evidence="1">12929_t:CDS:1</fullName>
    </submittedName>
</protein>
<dbReference type="Proteomes" id="UP000789366">
    <property type="component" value="Unassembled WGS sequence"/>
</dbReference>
<comment type="caution">
    <text evidence="1">The sequence shown here is derived from an EMBL/GenBank/DDBJ whole genome shotgun (WGS) entry which is preliminary data.</text>
</comment>
<name>A0ACA9R3P0_9GLOM</name>
<reference evidence="1" key="1">
    <citation type="submission" date="2021-06" db="EMBL/GenBank/DDBJ databases">
        <authorList>
            <person name="Kallberg Y."/>
            <person name="Tangrot J."/>
            <person name="Rosling A."/>
        </authorList>
    </citation>
    <scope>NUCLEOTIDE SEQUENCE</scope>
    <source>
        <strain evidence="1">28 12/20/2015</strain>
    </source>
</reference>
<evidence type="ECO:0000313" key="2">
    <source>
        <dbReference type="Proteomes" id="UP000789366"/>
    </source>
</evidence>
<organism evidence="1 2">
    <name type="scientific">Cetraspora pellucida</name>
    <dbReference type="NCBI Taxonomy" id="1433469"/>
    <lineage>
        <taxon>Eukaryota</taxon>
        <taxon>Fungi</taxon>
        <taxon>Fungi incertae sedis</taxon>
        <taxon>Mucoromycota</taxon>
        <taxon>Glomeromycotina</taxon>
        <taxon>Glomeromycetes</taxon>
        <taxon>Diversisporales</taxon>
        <taxon>Gigasporaceae</taxon>
        <taxon>Cetraspora</taxon>
    </lineage>
</organism>
<proteinExistence type="predicted"/>
<sequence>NETINVLEIGTFEGRSAIWILEELFKNPESKLIAIDPFEADEIEGLYVVDFEATFRENVKITGKEKQVEIMK</sequence>
<evidence type="ECO:0000313" key="1">
    <source>
        <dbReference type="EMBL" id="CAG8775946.1"/>
    </source>
</evidence>
<accession>A0ACA9R3P0</accession>
<feature type="non-terminal residue" evidence="1">
    <location>
        <position position="72"/>
    </location>
</feature>
<keyword evidence="2" id="KW-1185">Reference proteome</keyword>